<dbReference type="SUPFAM" id="SSF48371">
    <property type="entry name" value="ARM repeat"/>
    <property type="match status" value="1"/>
</dbReference>
<protein>
    <submittedName>
        <fullName evidence="6">(spotted green pufferfish) hypothetical protein</fullName>
    </submittedName>
</protein>
<organism evidence="6">
    <name type="scientific">Tetraodon nigroviridis</name>
    <name type="common">Spotted green pufferfish</name>
    <name type="synonym">Chelonodon nigroviridis</name>
    <dbReference type="NCBI Taxonomy" id="99883"/>
    <lineage>
        <taxon>Eukaryota</taxon>
        <taxon>Metazoa</taxon>
        <taxon>Chordata</taxon>
        <taxon>Craniata</taxon>
        <taxon>Vertebrata</taxon>
        <taxon>Euteleostomi</taxon>
        <taxon>Actinopterygii</taxon>
        <taxon>Neopterygii</taxon>
        <taxon>Teleostei</taxon>
        <taxon>Neoteleostei</taxon>
        <taxon>Acanthomorphata</taxon>
        <taxon>Eupercaria</taxon>
        <taxon>Tetraodontiformes</taxon>
        <taxon>Tetradontoidea</taxon>
        <taxon>Tetraodontidae</taxon>
        <taxon>Tetraodon</taxon>
    </lineage>
</organism>
<dbReference type="InterPro" id="IPR014768">
    <property type="entry name" value="GBD/FH3_dom"/>
</dbReference>
<dbReference type="InterPro" id="IPR016024">
    <property type="entry name" value="ARM-type_fold"/>
</dbReference>
<dbReference type="InterPro" id="IPR015425">
    <property type="entry name" value="FH2_Formin"/>
</dbReference>
<dbReference type="PROSITE" id="PS51232">
    <property type="entry name" value="GBD_FH3"/>
    <property type="match status" value="1"/>
</dbReference>
<dbReference type="EMBL" id="CAAE01014639">
    <property type="protein sequence ID" value="CAG01329.1"/>
    <property type="molecule type" value="Genomic_DNA"/>
</dbReference>
<reference evidence="6" key="1">
    <citation type="journal article" date="2004" name="Nature">
        <title>Genome duplication in the teleost fish Tetraodon nigroviridis reveals the early vertebrate proto-karyotype.</title>
        <authorList>
            <person name="Jaillon O."/>
            <person name="Aury J.-M."/>
            <person name="Brunet F."/>
            <person name="Petit J.-L."/>
            <person name="Stange-Thomann N."/>
            <person name="Mauceli E."/>
            <person name="Bouneau L."/>
            <person name="Fischer C."/>
            <person name="Ozouf-Costaz C."/>
            <person name="Bernot A."/>
            <person name="Nicaud S."/>
            <person name="Jaffe D."/>
            <person name="Fisher S."/>
            <person name="Lutfalla G."/>
            <person name="Dossat C."/>
            <person name="Segurens B."/>
            <person name="Dasilva C."/>
            <person name="Salanoubat M."/>
            <person name="Levy M."/>
            <person name="Boudet N."/>
            <person name="Castellano S."/>
            <person name="Anthouard V."/>
            <person name="Jubin C."/>
            <person name="Castelli V."/>
            <person name="Katinka M."/>
            <person name="Vacherie B."/>
            <person name="Biemont C."/>
            <person name="Skalli Z."/>
            <person name="Cattolico L."/>
            <person name="Poulain J."/>
            <person name="De Berardinis V."/>
            <person name="Cruaud C."/>
            <person name="Duprat S."/>
            <person name="Brottier P."/>
            <person name="Coutanceau J.-P."/>
            <person name="Gouzy J."/>
            <person name="Parra G."/>
            <person name="Lardier G."/>
            <person name="Chapple C."/>
            <person name="McKernan K.J."/>
            <person name="McEwan P."/>
            <person name="Bosak S."/>
            <person name="Kellis M."/>
            <person name="Volff J.-N."/>
            <person name="Guigo R."/>
            <person name="Zody M.C."/>
            <person name="Mesirov J."/>
            <person name="Lindblad-Toh K."/>
            <person name="Birren B."/>
            <person name="Nusbaum C."/>
            <person name="Kahn D."/>
            <person name="Robinson-Rechavi M."/>
            <person name="Laudet V."/>
            <person name="Schachter V."/>
            <person name="Quetier F."/>
            <person name="Saurin W."/>
            <person name="Scarpelli C."/>
            <person name="Wincker P."/>
            <person name="Lander E.S."/>
            <person name="Weissenbach J."/>
            <person name="Roest Crollius H."/>
        </authorList>
    </citation>
    <scope>NUCLEOTIDE SEQUENCE [LARGE SCALE GENOMIC DNA]</scope>
</reference>
<dbReference type="GO" id="GO:0008360">
    <property type="term" value="P:regulation of cell shape"/>
    <property type="evidence" value="ECO:0007669"/>
    <property type="project" value="TreeGrafter"/>
</dbReference>
<dbReference type="InterPro" id="IPR043592">
    <property type="entry name" value="FMNL_animal"/>
</dbReference>
<dbReference type="Gene3D" id="1.25.10.10">
    <property type="entry name" value="Leucine-rich Repeat Variant"/>
    <property type="match status" value="1"/>
</dbReference>
<evidence type="ECO:0000313" key="6">
    <source>
        <dbReference type="EMBL" id="CAG01329.1"/>
    </source>
</evidence>
<dbReference type="PANTHER" id="PTHR45857">
    <property type="entry name" value="FORMIN-LIKE PROTEIN"/>
    <property type="match status" value="1"/>
</dbReference>
<dbReference type="GO" id="GO:0005829">
    <property type="term" value="C:cytosol"/>
    <property type="evidence" value="ECO:0007669"/>
    <property type="project" value="TreeGrafter"/>
</dbReference>
<dbReference type="GO" id="GO:0030866">
    <property type="term" value="P:cortical actin cytoskeleton organization"/>
    <property type="evidence" value="ECO:0007669"/>
    <property type="project" value="TreeGrafter"/>
</dbReference>
<evidence type="ECO:0000259" key="5">
    <source>
        <dbReference type="PROSITE" id="PS51444"/>
    </source>
</evidence>
<feature type="compositionally biased region" description="Low complexity" evidence="3">
    <location>
        <begin position="474"/>
        <end position="487"/>
    </location>
</feature>
<dbReference type="OrthoDB" id="1104827at2759"/>
<dbReference type="Pfam" id="PF06367">
    <property type="entry name" value="Drf_FH3"/>
    <property type="match status" value="1"/>
</dbReference>
<dbReference type="SMART" id="SM01140">
    <property type="entry name" value="Drf_GBD"/>
    <property type="match status" value="1"/>
</dbReference>
<evidence type="ECO:0000256" key="3">
    <source>
        <dbReference type="SAM" id="MobiDB-lite"/>
    </source>
</evidence>
<dbReference type="PANTHER" id="PTHR45857:SF1">
    <property type="entry name" value="FORMIN-LIKE 2B"/>
    <property type="match status" value="1"/>
</dbReference>
<dbReference type="Pfam" id="PF02181">
    <property type="entry name" value="FH2"/>
    <property type="match status" value="1"/>
</dbReference>
<feature type="coiled-coil region" evidence="2">
    <location>
        <begin position="362"/>
        <end position="406"/>
    </location>
</feature>
<sequence>MGNTESMESQLAVIRSRAAPVRLPMPDPAELEERFSIALNSMNLPPDKVRLLRSYDNEKKWELICDQERFQVKNPPHTYIHKLRGFLDPAVTGKKFRRRVQESTQTLRELEISLRTNHIGWVREFLNEENQGLDVLVEYLSFAQYAVTQVDFFKFFYLFQDHHSTLVTRSNTLPSRRTLKNSRLVCKKDDVHVCVMCLRAIMNYQYGFNMVMSHPHAVNEIALSLNNRNPRTKALVLELLAAVCLVRGGHEIILSAFDHFKTVCSESMRFEKLMEHFKNEDDNIDFLVACMQFINIVVHSVEDMNFRVHLQYDFTKLNLEEHLEVNLSVMCDRDVSAKMKGKVDKTVVRPAMMLGLETVPLRKRQETELEMSERLLDVENEAMLKIVELEKQLMQTNKELDHIRVRSQINTYFLSWKQRKTNEQKCNCADWPLPKINCFCPIRLLVFCAGGLCQCELSGSHTATNGSRERPDNSPTKPSRTPSSRGPADWGSWSSSTTKRRSFYQTKGMTLTKKTMLALLPLRDCAQGTIITSQHVHGKMWFPKEIRILISTNTAPAKSPWSHLSGPAGLHSAAVKIKKPIQTKFRLPVLNWVALKPSQINGTIFNDIDDESILQDLDVEGFEELFKTKAQGPAVDLTLSRQKVPQKGPSKVSLLEANRAKNLAITLRKAGQGSDIICRAIHTFDLRTIRVDFVECLMRFLPTEAELKLLRQYERDRKPLEALSDEDRFMMQFSRIERLNQRMSIMIFMGNFSDNVQMLTPQLHAIIAASVSIKSSQKLKKILEIILALGNYMNSSKRGAVYGFKLQSLDLLLETKSTDRSQTLLHYIANMVRDKYPAVSPFYNELHYVDKAAAVSLENVLCDVKELQRGMELTWREFSVQHNSTLKDFISRNESRLNKLQEDACIAKDAFEDVVTFFGESFKTMPPSVFFPVFVRFIKAYRLAEEENEQRRRQEQMLLEKMEQEEQQEEDTKSPSHRGKRQQQELITELRRRQGKDNRHVYEGKDGAIEDIIT</sequence>
<feature type="domain" description="GBD/FH3" evidence="4">
    <location>
        <begin position="23"/>
        <end position="427"/>
    </location>
</feature>
<reference evidence="6" key="2">
    <citation type="submission" date="2004-02" db="EMBL/GenBank/DDBJ databases">
        <authorList>
            <consortium name="Genoscope"/>
            <consortium name="Whitehead Institute Centre for Genome Research"/>
        </authorList>
    </citation>
    <scope>NUCLEOTIDE SEQUENCE</scope>
</reference>
<dbReference type="InterPro" id="IPR011989">
    <property type="entry name" value="ARM-like"/>
</dbReference>
<dbReference type="GO" id="GO:0051015">
    <property type="term" value="F:actin filament binding"/>
    <property type="evidence" value="ECO:0007669"/>
    <property type="project" value="TreeGrafter"/>
</dbReference>
<dbReference type="Gene3D" id="1.20.58.2220">
    <property type="entry name" value="Formin, FH2 domain"/>
    <property type="match status" value="1"/>
</dbReference>
<feature type="domain" description="FH2" evidence="5">
    <location>
        <begin position="577"/>
        <end position="967"/>
    </location>
</feature>
<feature type="compositionally biased region" description="Basic and acidic residues" evidence="3">
    <location>
        <begin position="988"/>
        <end position="1008"/>
    </location>
</feature>
<dbReference type="FunFam" id="1.20.58.2220:FF:000001">
    <property type="entry name" value="Formin-like 1, isoform CRA_c"/>
    <property type="match status" value="1"/>
</dbReference>
<accession>Q4SDF3</accession>
<dbReference type="InterPro" id="IPR010472">
    <property type="entry name" value="FH3_dom"/>
</dbReference>
<dbReference type="AlphaFoldDB" id="Q4SDF3"/>
<dbReference type="GO" id="GO:0031267">
    <property type="term" value="F:small GTPase binding"/>
    <property type="evidence" value="ECO:0007669"/>
    <property type="project" value="InterPro"/>
</dbReference>
<dbReference type="Pfam" id="PF06371">
    <property type="entry name" value="Drf_GBD"/>
    <property type="match status" value="1"/>
</dbReference>
<evidence type="ECO:0000256" key="1">
    <source>
        <dbReference type="ARBA" id="ARBA00023449"/>
    </source>
</evidence>
<dbReference type="PROSITE" id="PS51444">
    <property type="entry name" value="FH2"/>
    <property type="match status" value="1"/>
</dbReference>
<proteinExistence type="inferred from homology"/>
<evidence type="ECO:0000256" key="2">
    <source>
        <dbReference type="SAM" id="Coils"/>
    </source>
</evidence>
<feature type="non-terminal residue" evidence="6">
    <location>
        <position position="1"/>
    </location>
</feature>
<feature type="compositionally biased region" description="Basic and acidic residues" evidence="3">
    <location>
        <begin position="962"/>
        <end position="974"/>
    </location>
</feature>
<dbReference type="KEGG" id="tng:GSTEN00020070G001"/>
<name>Q4SDF3_TETNG</name>
<comment type="similarity">
    <text evidence="1">Belongs to the formin homology family.</text>
</comment>
<dbReference type="SMART" id="SM00498">
    <property type="entry name" value="FH2"/>
    <property type="match status" value="1"/>
</dbReference>
<dbReference type="SUPFAM" id="SSF101447">
    <property type="entry name" value="Formin homology 2 domain (FH2 domain)"/>
    <property type="match status" value="1"/>
</dbReference>
<dbReference type="InterPro" id="IPR010473">
    <property type="entry name" value="GTPase-bd"/>
</dbReference>
<feature type="region of interest" description="Disordered" evidence="3">
    <location>
        <begin position="461"/>
        <end position="496"/>
    </location>
</feature>
<dbReference type="FunFam" id="1.25.10.10:FF:000045">
    <property type="entry name" value="Formin-like protein 3 isoform 1"/>
    <property type="match status" value="1"/>
</dbReference>
<dbReference type="InterPro" id="IPR042201">
    <property type="entry name" value="FH2_Formin_sf"/>
</dbReference>
<dbReference type="SMART" id="SM01139">
    <property type="entry name" value="Drf_FH3"/>
    <property type="match status" value="1"/>
</dbReference>
<dbReference type="GO" id="GO:0016477">
    <property type="term" value="P:cell migration"/>
    <property type="evidence" value="ECO:0007669"/>
    <property type="project" value="TreeGrafter"/>
</dbReference>
<gene>
    <name evidence="6" type="ORF">GSTENG00020070001</name>
</gene>
<keyword evidence="2" id="KW-0175">Coiled coil</keyword>
<comment type="caution">
    <text evidence="6">The sequence shown here is derived from an EMBL/GenBank/DDBJ whole genome shotgun (WGS) entry which is preliminary data.</text>
</comment>
<evidence type="ECO:0000259" key="4">
    <source>
        <dbReference type="PROSITE" id="PS51232"/>
    </source>
</evidence>
<feature type="region of interest" description="Disordered" evidence="3">
    <location>
        <begin position="962"/>
        <end position="1014"/>
    </location>
</feature>